<evidence type="ECO:0000313" key="2">
    <source>
        <dbReference type="Proteomes" id="UP000307702"/>
    </source>
</evidence>
<reference evidence="1 2" key="1">
    <citation type="submission" date="2019-05" db="EMBL/GenBank/DDBJ databases">
        <title>Colwellia ponticola sp. nov., isolated from seawater.</title>
        <authorList>
            <person name="Yoon J.-H."/>
        </authorList>
    </citation>
    <scope>NUCLEOTIDE SEQUENCE [LARGE SCALE GENOMIC DNA]</scope>
    <source>
        <strain evidence="1 2">OISW-25</strain>
    </source>
</reference>
<dbReference type="OrthoDB" id="6819422at2"/>
<name>A0A8H2JKV3_9GAMM</name>
<dbReference type="Proteomes" id="UP000307702">
    <property type="component" value="Unassembled WGS sequence"/>
</dbReference>
<evidence type="ECO:0000313" key="1">
    <source>
        <dbReference type="EMBL" id="TMM45004.1"/>
    </source>
</evidence>
<dbReference type="AlphaFoldDB" id="A0A8H2JKV3"/>
<comment type="caution">
    <text evidence="1">The sequence shown here is derived from an EMBL/GenBank/DDBJ whole genome shotgun (WGS) entry which is preliminary data.</text>
</comment>
<protein>
    <submittedName>
        <fullName evidence="1">Uncharacterized protein</fullName>
    </submittedName>
</protein>
<dbReference type="EMBL" id="SZVP01000008">
    <property type="protein sequence ID" value="TMM45004.1"/>
    <property type="molecule type" value="Genomic_DNA"/>
</dbReference>
<organism evidence="1 2">
    <name type="scientific">Colwellia ponticola</name>
    <dbReference type="NCBI Taxonomy" id="2304625"/>
    <lineage>
        <taxon>Bacteria</taxon>
        <taxon>Pseudomonadati</taxon>
        <taxon>Pseudomonadota</taxon>
        <taxon>Gammaproteobacteria</taxon>
        <taxon>Alteromonadales</taxon>
        <taxon>Colwelliaceae</taxon>
        <taxon>Colwellia</taxon>
    </lineage>
</organism>
<proteinExistence type="predicted"/>
<sequence length="105" mass="12208">MYKTIIIKHEDGERLPCLVDDMGMPLILQNEYIMKKRGLGWGTLDKYLRILGYVCEWEYKNIDIFQRISEGKFLTESELTGSLLPHLRKDFSNTKVVKNLVVSAV</sequence>
<accession>A0A8H2JKV3</accession>
<keyword evidence="2" id="KW-1185">Reference proteome</keyword>
<gene>
    <name evidence="1" type="ORF">FCS21_09520</name>
</gene>
<dbReference type="RefSeq" id="WP_138622774.1">
    <property type="nucleotide sequence ID" value="NZ_SZVP01000008.1"/>
</dbReference>